<evidence type="ECO:0000256" key="1">
    <source>
        <dbReference type="SAM" id="MobiDB-lite"/>
    </source>
</evidence>
<name>A0A8S9K191_BRACR</name>
<feature type="compositionally biased region" description="Basic and acidic residues" evidence="1">
    <location>
        <begin position="148"/>
        <end position="167"/>
    </location>
</feature>
<reference evidence="2" key="1">
    <citation type="submission" date="2019-12" db="EMBL/GenBank/DDBJ databases">
        <title>Genome sequencing and annotation of Brassica cretica.</title>
        <authorList>
            <person name="Studholme D.J."/>
            <person name="Sarris P.F."/>
        </authorList>
    </citation>
    <scope>NUCLEOTIDE SEQUENCE</scope>
    <source>
        <strain evidence="2">PFS-102/07</strain>
        <tissue evidence="2">Leaf</tissue>
    </source>
</reference>
<proteinExistence type="predicted"/>
<sequence>MADAESLTTFPGKRNASSLTRKVTHRNRRGTPIISFDTASPAKETGQDTSDSKNQASIKTNRLSAVSGVPSEPPHCQPLEHLPQEGIGDEKGSAKRRRGLGRPPTSEDGNASSSGFIFLDQKAGKGNKDVSKYSEKETRMFPNIPESPWHERQALKKETRSLQEKGKSSLKKGSFGKKYVPPKEESTRVSFEASGISDKVSHQPPDPPLRIMLKCSGLFFGNHRSSSIRHLRSIAKSPELLHLQQEISG</sequence>
<feature type="compositionally biased region" description="Polar residues" evidence="1">
    <location>
        <begin position="47"/>
        <end position="64"/>
    </location>
</feature>
<comment type="caution">
    <text evidence="2">The sequence shown here is derived from an EMBL/GenBank/DDBJ whole genome shotgun (WGS) entry which is preliminary data.</text>
</comment>
<gene>
    <name evidence="2" type="ORF">F2Q70_00038801</name>
</gene>
<dbReference type="EMBL" id="QGKY02000190">
    <property type="protein sequence ID" value="KAF2588042.1"/>
    <property type="molecule type" value="Genomic_DNA"/>
</dbReference>
<accession>A0A8S9K191</accession>
<protein>
    <submittedName>
        <fullName evidence="2">Uncharacterized protein</fullName>
    </submittedName>
</protein>
<dbReference type="AlphaFoldDB" id="A0A8S9K191"/>
<evidence type="ECO:0000313" key="2">
    <source>
        <dbReference type="EMBL" id="KAF2588042.1"/>
    </source>
</evidence>
<feature type="compositionally biased region" description="Basic and acidic residues" evidence="1">
    <location>
        <begin position="122"/>
        <end position="139"/>
    </location>
</feature>
<organism evidence="2">
    <name type="scientific">Brassica cretica</name>
    <name type="common">Mustard</name>
    <dbReference type="NCBI Taxonomy" id="69181"/>
    <lineage>
        <taxon>Eukaryota</taxon>
        <taxon>Viridiplantae</taxon>
        <taxon>Streptophyta</taxon>
        <taxon>Embryophyta</taxon>
        <taxon>Tracheophyta</taxon>
        <taxon>Spermatophyta</taxon>
        <taxon>Magnoliopsida</taxon>
        <taxon>eudicotyledons</taxon>
        <taxon>Gunneridae</taxon>
        <taxon>Pentapetalae</taxon>
        <taxon>rosids</taxon>
        <taxon>malvids</taxon>
        <taxon>Brassicales</taxon>
        <taxon>Brassicaceae</taxon>
        <taxon>Brassiceae</taxon>
        <taxon>Brassica</taxon>
    </lineage>
</organism>
<feature type="region of interest" description="Disordered" evidence="1">
    <location>
        <begin position="1"/>
        <end position="208"/>
    </location>
</feature>